<keyword evidence="1" id="KW-0732">Signal</keyword>
<reference evidence="2" key="1">
    <citation type="submission" date="2020-01" db="EMBL/GenBank/DDBJ databases">
        <authorList>
            <person name="Rat A."/>
        </authorList>
    </citation>
    <scope>NUCLEOTIDE SEQUENCE</scope>
    <source>
        <strain evidence="2">LMG 31228</strain>
    </source>
</reference>
<comment type="caution">
    <text evidence="2">The sequence shown here is derived from an EMBL/GenBank/DDBJ whole genome shotgun (WGS) entry which is preliminary data.</text>
</comment>
<dbReference type="Proteomes" id="UP001138709">
    <property type="component" value="Unassembled WGS sequence"/>
</dbReference>
<reference evidence="2" key="2">
    <citation type="journal article" date="2021" name="Syst. Appl. Microbiol.">
        <title>Roseomonas hellenica sp. nov., isolated from roots of wild-growing Alkanna tinctoria.</title>
        <authorList>
            <person name="Rat A."/>
            <person name="Naranjo H.D."/>
            <person name="Lebbe L."/>
            <person name="Cnockaert M."/>
            <person name="Krigas N."/>
            <person name="Grigoriadou K."/>
            <person name="Maloupa E."/>
            <person name="Willems A."/>
        </authorList>
    </citation>
    <scope>NUCLEOTIDE SEQUENCE</scope>
    <source>
        <strain evidence="2">LMG 31228</strain>
    </source>
</reference>
<evidence type="ECO:0000256" key="1">
    <source>
        <dbReference type="SAM" id="SignalP"/>
    </source>
</evidence>
<dbReference type="Pfam" id="PF09982">
    <property type="entry name" value="LpxR"/>
    <property type="match status" value="1"/>
</dbReference>
<organism evidence="2 3">
    <name type="scientific">Neoroseomonas eburnea</name>
    <dbReference type="NCBI Taxonomy" id="1346889"/>
    <lineage>
        <taxon>Bacteria</taxon>
        <taxon>Pseudomonadati</taxon>
        <taxon>Pseudomonadota</taxon>
        <taxon>Alphaproteobacteria</taxon>
        <taxon>Acetobacterales</taxon>
        <taxon>Acetobacteraceae</taxon>
        <taxon>Neoroseomonas</taxon>
    </lineage>
</organism>
<sequence length="332" mass="36673">MRLRPGPAVMAVALASTPTLAQERAPGDHYGTFAFTYENDLLAGTDRFYTSGFQLAWRSSSYDPPSWLSFLTDRPSLLFPEGGAPRWGLSFGQNIFTPADTQRRNPDPLDRPYAGWLYGGISINSATATSYGSIELQIGVVGPSALGEETQNNVHDLLNIDRALGWDYQLKDEPGINLVLARQWRVNSDPVWRDVSFGVVPSVTASLGNVQTYASAGLMLRFGNELDADFGPPRMRPSIAGSAFYQPDGRWGWYVFAAGETRVVGHDIFLDGNTWRESRSVDREPVVAEGSLGVAIIMPFARLTMTYTARSREFETQRETAQYGSASLSFRF</sequence>
<protein>
    <submittedName>
        <fullName evidence="2">Lipid A deacylase LpxR family protein</fullName>
    </submittedName>
</protein>
<evidence type="ECO:0000313" key="2">
    <source>
        <dbReference type="EMBL" id="MBR0683574.1"/>
    </source>
</evidence>
<dbReference type="EMBL" id="JAAEDL010000035">
    <property type="protein sequence ID" value="MBR0683574.1"/>
    <property type="molecule type" value="Genomic_DNA"/>
</dbReference>
<proteinExistence type="predicted"/>
<evidence type="ECO:0000313" key="3">
    <source>
        <dbReference type="Proteomes" id="UP001138709"/>
    </source>
</evidence>
<dbReference type="InterPro" id="IPR037107">
    <property type="entry name" value="Put_OMP_sf"/>
</dbReference>
<feature type="signal peptide" evidence="1">
    <location>
        <begin position="1"/>
        <end position="21"/>
    </location>
</feature>
<feature type="chain" id="PRO_5040918902" evidence="1">
    <location>
        <begin position="22"/>
        <end position="332"/>
    </location>
</feature>
<name>A0A9X9XIN8_9PROT</name>
<dbReference type="InterPro" id="IPR018707">
    <property type="entry name" value="LpxR"/>
</dbReference>
<dbReference type="AlphaFoldDB" id="A0A9X9XIN8"/>
<accession>A0A9X9XIN8</accession>
<dbReference type="Gene3D" id="2.40.128.140">
    <property type="entry name" value="Outer membrane protein"/>
    <property type="match status" value="1"/>
</dbReference>
<keyword evidence="3" id="KW-1185">Reference proteome</keyword>
<gene>
    <name evidence="2" type="ORF">GXW74_24025</name>
</gene>